<evidence type="ECO:0000313" key="2">
    <source>
        <dbReference type="EnsemblMetazoa" id="GBRI005658-PA"/>
    </source>
</evidence>
<evidence type="ECO:0000256" key="1">
    <source>
        <dbReference type="SAM" id="MobiDB-lite"/>
    </source>
</evidence>
<dbReference type="VEuPathDB" id="VectorBase:GBRI005658"/>
<accession>A0A1A9W452</accession>
<reference evidence="3" key="1">
    <citation type="submission" date="2014-03" db="EMBL/GenBank/DDBJ databases">
        <authorList>
            <person name="Aksoy S."/>
            <person name="Warren W."/>
            <person name="Wilson R.K."/>
        </authorList>
    </citation>
    <scope>NUCLEOTIDE SEQUENCE [LARGE SCALE GENOMIC DNA]</scope>
    <source>
        <strain evidence="3">IAEA</strain>
    </source>
</reference>
<feature type="region of interest" description="Disordered" evidence="1">
    <location>
        <begin position="74"/>
        <end position="93"/>
    </location>
</feature>
<name>A0A1A9W452_9MUSC</name>
<keyword evidence="3" id="KW-1185">Reference proteome</keyword>
<proteinExistence type="predicted"/>
<sequence>MMNFNKNVNEENQSKRSKDWLKQPEFTLFEENSSFDLDFPTMDDVDFEKLTAFEREFQTQEIIRSKLIANERSVTSCPNPVPKHTSENSDNPLDILTLEYGKSTSSKSHRNSNDFDHEIEEMMEFTSEELISMSNSFEREVTIELNKVLPVLCEEPNADTPPPIPLLVIGNDSYTINYLIKKIGQLATRFVGPIDDWKPANTNGVRCHNWIEANPLLLADGGVCYVGDWSRIKSANAERLFKSLENGRVAVDKSTLNYPLQTAI</sequence>
<reference evidence="2" key="2">
    <citation type="submission" date="2020-05" db="UniProtKB">
        <authorList>
            <consortium name="EnsemblMetazoa"/>
        </authorList>
    </citation>
    <scope>IDENTIFICATION</scope>
    <source>
        <strain evidence="2">IAEA</strain>
    </source>
</reference>
<evidence type="ECO:0000313" key="3">
    <source>
        <dbReference type="Proteomes" id="UP000091820"/>
    </source>
</evidence>
<protein>
    <submittedName>
        <fullName evidence="2">Uncharacterized protein</fullName>
    </submittedName>
</protein>
<dbReference type="Proteomes" id="UP000091820">
    <property type="component" value="Unassembled WGS sequence"/>
</dbReference>
<dbReference type="STRING" id="37001.A0A1A9W452"/>
<dbReference type="EnsemblMetazoa" id="GBRI005658-RA">
    <property type="protein sequence ID" value="GBRI005658-PA"/>
    <property type="gene ID" value="GBRI005658"/>
</dbReference>
<organism evidence="2 3">
    <name type="scientific">Glossina brevipalpis</name>
    <dbReference type="NCBI Taxonomy" id="37001"/>
    <lineage>
        <taxon>Eukaryota</taxon>
        <taxon>Metazoa</taxon>
        <taxon>Ecdysozoa</taxon>
        <taxon>Arthropoda</taxon>
        <taxon>Hexapoda</taxon>
        <taxon>Insecta</taxon>
        <taxon>Pterygota</taxon>
        <taxon>Neoptera</taxon>
        <taxon>Endopterygota</taxon>
        <taxon>Diptera</taxon>
        <taxon>Brachycera</taxon>
        <taxon>Muscomorpha</taxon>
        <taxon>Hippoboscoidea</taxon>
        <taxon>Glossinidae</taxon>
        <taxon>Glossina</taxon>
    </lineage>
</organism>
<dbReference type="AlphaFoldDB" id="A0A1A9W452"/>